<feature type="chain" id="PRO_5031091342" evidence="3">
    <location>
        <begin position="17"/>
        <end position="433"/>
    </location>
</feature>
<name>A0A7S0XZ77_HEMAN</name>
<dbReference type="EMBL" id="HBFK01024802">
    <property type="protein sequence ID" value="CAD8748737.1"/>
    <property type="molecule type" value="Transcribed_RNA"/>
</dbReference>
<reference evidence="4" key="1">
    <citation type="submission" date="2021-01" db="EMBL/GenBank/DDBJ databases">
        <authorList>
            <person name="Corre E."/>
            <person name="Pelletier E."/>
            <person name="Niang G."/>
            <person name="Scheremetjew M."/>
            <person name="Finn R."/>
            <person name="Kale V."/>
            <person name="Holt S."/>
            <person name="Cochrane G."/>
            <person name="Meng A."/>
            <person name="Brown T."/>
            <person name="Cohen L."/>
        </authorList>
    </citation>
    <scope>NUCLEOTIDE SEQUENCE</scope>
    <source>
        <strain evidence="4">CCMP441</strain>
    </source>
</reference>
<keyword evidence="3" id="KW-0732">Signal</keyword>
<evidence type="ECO:0000256" key="3">
    <source>
        <dbReference type="SAM" id="SignalP"/>
    </source>
</evidence>
<feature type="region of interest" description="Disordered" evidence="2">
    <location>
        <begin position="410"/>
        <end position="433"/>
    </location>
</feature>
<dbReference type="AlphaFoldDB" id="A0A7S0XZ77"/>
<dbReference type="PANTHER" id="PTHR34044">
    <property type="entry name" value="NUCLEAR PROTEIN"/>
    <property type="match status" value="1"/>
</dbReference>
<feature type="coiled-coil region" evidence="1">
    <location>
        <begin position="106"/>
        <end position="161"/>
    </location>
</feature>
<proteinExistence type="predicted"/>
<feature type="signal peptide" evidence="3">
    <location>
        <begin position="1"/>
        <end position="16"/>
    </location>
</feature>
<keyword evidence="1" id="KW-0175">Coiled coil</keyword>
<feature type="compositionally biased region" description="Basic residues" evidence="2">
    <location>
        <begin position="423"/>
        <end position="433"/>
    </location>
</feature>
<evidence type="ECO:0000256" key="2">
    <source>
        <dbReference type="SAM" id="MobiDB-lite"/>
    </source>
</evidence>
<organism evidence="4">
    <name type="scientific">Hemiselmis andersenii</name>
    <name type="common">Cryptophyte alga</name>
    <dbReference type="NCBI Taxonomy" id="464988"/>
    <lineage>
        <taxon>Eukaryota</taxon>
        <taxon>Cryptophyceae</taxon>
        <taxon>Cryptomonadales</taxon>
        <taxon>Hemiselmidaceae</taxon>
        <taxon>Hemiselmis</taxon>
    </lineage>
</organism>
<accession>A0A7S0XZ77</accession>
<evidence type="ECO:0000256" key="1">
    <source>
        <dbReference type="SAM" id="Coils"/>
    </source>
</evidence>
<protein>
    <submittedName>
        <fullName evidence="4">Uncharacterized protein</fullName>
    </submittedName>
</protein>
<dbReference type="PANTHER" id="PTHR34044:SF1">
    <property type="entry name" value="NUCLEAR PROTEIN"/>
    <property type="match status" value="1"/>
</dbReference>
<sequence>MRRVSLLLCLLPLAAAFSPSLTPNHPPFATHTAPRCVFGASRLSLNSMASPRLPSGAFGAAASGMRRGWRTSGLGLRMGADEEQLGDVVAQLEMESALDPKSHTLVERLEHTVAELAELKDTIEAQVQVAEDQLAQKKESLELLKERIRMLTDDLQEAKGQDLIDHTKVHAAIVVGGGRVGSLLKGLGHADDVIVRSTSEYKYQLREHPGNAPKDGPIYLAVPTEKIDELYEATPEERRDDLVYMGSHGDDAGPSKKEGGTKAAIFFQVDTPTDGEPYGKVIDPSGMSVVSGKWAGDFARRCMKADIQTHIGTPEQLEAAQLTYLLWLCSVHTVGKLHGKVHVAEVEKEHGEEFESMLRELAGVLVKEKGVTLIDDFVTRLREYTAGLDARVVVKPARHKMFWDISQAHRQNKEEDPCPQHSKALKKLKAIPS</sequence>
<gene>
    <name evidence="4" type="ORF">HAND1043_LOCUS15234</name>
</gene>
<evidence type="ECO:0000313" key="4">
    <source>
        <dbReference type="EMBL" id="CAD8748737.1"/>
    </source>
</evidence>